<dbReference type="GO" id="GO:0000967">
    <property type="term" value="P:rRNA 5'-end processing"/>
    <property type="evidence" value="ECO:0007669"/>
    <property type="project" value="UniProtKB-UniRule"/>
</dbReference>
<evidence type="ECO:0000256" key="5">
    <source>
        <dbReference type="HAMAP-Rule" id="MF_00651"/>
    </source>
</evidence>
<dbReference type="GO" id="GO:0004518">
    <property type="term" value="F:nuclease activity"/>
    <property type="evidence" value="ECO:0007669"/>
    <property type="project" value="UniProtKB-KW"/>
</dbReference>
<keyword evidence="2 5" id="KW-0690">Ribosome biogenesis</keyword>
<dbReference type="NCBIfam" id="TIGR00250">
    <property type="entry name" value="RNAse_H_YqgF"/>
    <property type="match status" value="1"/>
</dbReference>
<evidence type="ECO:0000256" key="3">
    <source>
        <dbReference type="ARBA" id="ARBA00022722"/>
    </source>
</evidence>
<dbReference type="HAMAP" id="MF_00651">
    <property type="entry name" value="Nuclease_YqgF"/>
    <property type="match status" value="1"/>
</dbReference>
<name>A0A9X2RL82_9PROT</name>
<evidence type="ECO:0000313" key="7">
    <source>
        <dbReference type="EMBL" id="MCQ8186558.1"/>
    </source>
</evidence>
<dbReference type="RefSeq" id="WP_256620492.1">
    <property type="nucleotide sequence ID" value="NZ_JANIBC010000021.1"/>
</dbReference>
<dbReference type="InterPro" id="IPR006641">
    <property type="entry name" value="YqgF/RNaseH-like_dom"/>
</dbReference>
<dbReference type="Pfam" id="PF03652">
    <property type="entry name" value="RuvX"/>
    <property type="match status" value="1"/>
</dbReference>
<dbReference type="Gene3D" id="3.30.420.140">
    <property type="entry name" value="YqgF/RNase H-like domain"/>
    <property type="match status" value="1"/>
</dbReference>
<reference evidence="7" key="1">
    <citation type="submission" date="2022-07" db="EMBL/GenBank/DDBJ databases">
        <title>Parvularcula maris sp. nov., an algicidal bacterium isolated from seawater.</title>
        <authorList>
            <person name="Li F."/>
        </authorList>
    </citation>
    <scope>NUCLEOTIDE SEQUENCE</scope>
    <source>
        <strain evidence="7">BGMRC 0090</strain>
    </source>
</reference>
<comment type="caution">
    <text evidence="7">The sequence shown here is derived from an EMBL/GenBank/DDBJ whole genome shotgun (WGS) entry which is preliminary data.</text>
</comment>
<dbReference type="PANTHER" id="PTHR33317:SF4">
    <property type="entry name" value="POLYNUCLEOTIDYL TRANSFERASE, RIBONUCLEASE H-LIKE SUPERFAMILY PROTEIN"/>
    <property type="match status" value="1"/>
</dbReference>
<evidence type="ECO:0000256" key="1">
    <source>
        <dbReference type="ARBA" id="ARBA00022490"/>
    </source>
</evidence>
<organism evidence="7 8">
    <name type="scientific">Parvularcula maris</name>
    <dbReference type="NCBI Taxonomy" id="2965077"/>
    <lineage>
        <taxon>Bacteria</taxon>
        <taxon>Pseudomonadati</taxon>
        <taxon>Pseudomonadota</taxon>
        <taxon>Alphaproteobacteria</taxon>
        <taxon>Parvularculales</taxon>
        <taxon>Parvularculaceae</taxon>
        <taxon>Parvularcula</taxon>
    </lineage>
</organism>
<keyword evidence="1 5" id="KW-0963">Cytoplasm</keyword>
<dbReference type="InterPro" id="IPR005227">
    <property type="entry name" value="YqgF"/>
</dbReference>
<dbReference type="EMBL" id="JANIBC010000021">
    <property type="protein sequence ID" value="MCQ8186558.1"/>
    <property type="molecule type" value="Genomic_DNA"/>
</dbReference>
<accession>A0A9X2RL82</accession>
<evidence type="ECO:0000313" key="8">
    <source>
        <dbReference type="Proteomes" id="UP001142610"/>
    </source>
</evidence>
<evidence type="ECO:0000259" key="6">
    <source>
        <dbReference type="SMART" id="SM00732"/>
    </source>
</evidence>
<keyword evidence="3 5" id="KW-0540">Nuclease</keyword>
<protein>
    <recommendedName>
        <fullName evidence="5">Putative pre-16S rRNA nuclease</fullName>
        <ecNumber evidence="5">3.1.-.-</ecNumber>
    </recommendedName>
</protein>
<keyword evidence="8" id="KW-1185">Reference proteome</keyword>
<evidence type="ECO:0000256" key="2">
    <source>
        <dbReference type="ARBA" id="ARBA00022517"/>
    </source>
</evidence>
<gene>
    <name evidence="7" type="primary">ruvX</name>
    <name evidence="7" type="ORF">NOG11_14340</name>
</gene>
<comment type="function">
    <text evidence="5">Could be a nuclease involved in processing of the 5'-end of pre-16S rRNA.</text>
</comment>
<dbReference type="InterPro" id="IPR012337">
    <property type="entry name" value="RNaseH-like_sf"/>
</dbReference>
<dbReference type="GO" id="GO:0005829">
    <property type="term" value="C:cytosol"/>
    <property type="evidence" value="ECO:0007669"/>
    <property type="project" value="TreeGrafter"/>
</dbReference>
<comment type="similarity">
    <text evidence="5">Belongs to the YqgF HJR family.</text>
</comment>
<dbReference type="SMART" id="SM00732">
    <property type="entry name" value="YqgFc"/>
    <property type="match status" value="1"/>
</dbReference>
<feature type="domain" description="YqgF/RNase H-like" evidence="6">
    <location>
        <begin position="16"/>
        <end position="116"/>
    </location>
</feature>
<dbReference type="GO" id="GO:0016788">
    <property type="term" value="F:hydrolase activity, acting on ester bonds"/>
    <property type="evidence" value="ECO:0007669"/>
    <property type="project" value="UniProtKB-UniRule"/>
</dbReference>
<dbReference type="EC" id="3.1.-.-" evidence="5"/>
<evidence type="ECO:0000256" key="4">
    <source>
        <dbReference type="ARBA" id="ARBA00022801"/>
    </source>
</evidence>
<dbReference type="CDD" id="cd16964">
    <property type="entry name" value="YqgF"/>
    <property type="match status" value="1"/>
</dbReference>
<dbReference type="SUPFAM" id="SSF53098">
    <property type="entry name" value="Ribonuclease H-like"/>
    <property type="match status" value="1"/>
</dbReference>
<dbReference type="AlphaFoldDB" id="A0A9X2RL82"/>
<sequence>MANGNTDISALRSIEGPLLGLDIGTKTIGLAVSDPGQSLATPVHTIKRSKFSADADVILATAAERNVTAFVLGMPRNMDGSMGAKAQSVRGFRSHFAKLTELPVVFWDERLSTAAAERELIGLDVSRAKRAAVIDSHAASFILQGALDRLAGMRSGETG</sequence>
<comment type="subcellular location">
    <subcellularLocation>
        <location evidence="5">Cytoplasm</location>
    </subcellularLocation>
</comment>
<keyword evidence="4 5" id="KW-0378">Hydrolase</keyword>
<proteinExistence type="inferred from homology"/>
<dbReference type="PANTHER" id="PTHR33317">
    <property type="entry name" value="POLYNUCLEOTIDYL TRANSFERASE, RIBONUCLEASE H-LIKE SUPERFAMILY PROTEIN"/>
    <property type="match status" value="1"/>
</dbReference>
<dbReference type="InterPro" id="IPR037027">
    <property type="entry name" value="YqgF/RNaseH-like_dom_sf"/>
</dbReference>
<dbReference type="Proteomes" id="UP001142610">
    <property type="component" value="Unassembled WGS sequence"/>
</dbReference>